<evidence type="ECO:0000256" key="1">
    <source>
        <dbReference type="ARBA" id="ARBA00022450"/>
    </source>
</evidence>
<evidence type="ECO:0000259" key="4">
    <source>
        <dbReference type="PROSITE" id="PS50075"/>
    </source>
</evidence>
<dbReference type="Pfam" id="PF00501">
    <property type="entry name" value="AMP-binding"/>
    <property type="match status" value="1"/>
</dbReference>
<gene>
    <name evidence="5" type="ORF">CK936_29165</name>
</gene>
<dbReference type="GO" id="GO:0043041">
    <property type="term" value="P:amino acid activation for nonribosomal peptide biosynthetic process"/>
    <property type="evidence" value="ECO:0007669"/>
    <property type="project" value="TreeGrafter"/>
</dbReference>
<dbReference type="PRINTS" id="PR00154">
    <property type="entry name" value="AMPBINDING"/>
</dbReference>
<dbReference type="CDD" id="cd05930">
    <property type="entry name" value="A_NRPS"/>
    <property type="match status" value="1"/>
</dbReference>
<evidence type="ECO:0000313" key="5">
    <source>
        <dbReference type="EMBL" id="PAU45505.1"/>
    </source>
</evidence>
<dbReference type="InterPro" id="IPR020845">
    <property type="entry name" value="AMP-binding_CS"/>
</dbReference>
<feature type="region of interest" description="Disordered" evidence="3">
    <location>
        <begin position="129"/>
        <end position="150"/>
    </location>
</feature>
<dbReference type="InterPro" id="IPR036736">
    <property type="entry name" value="ACP-like_sf"/>
</dbReference>
<dbReference type="InterPro" id="IPR045851">
    <property type="entry name" value="AMP-bd_C_sf"/>
</dbReference>
<comment type="caution">
    <text evidence="5">The sequence shown here is derived from an EMBL/GenBank/DDBJ whole genome shotgun (WGS) entry which is preliminary data.</text>
</comment>
<evidence type="ECO:0000313" key="6">
    <source>
        <dbReference type="Proteomes" id="UP000218944"/>
    </source>
</evidence>
<dbReference type="Gene3D" id="3.30.300.30">
    <property type="match status" value="1"/>
</dbReference>
<dbReference type="PANTHER" id="PTHR45527">
    <property type="entry name" value="NONRIBOSOMAL PEPTIDE SYNTHETASE"/>
    <property type="match status" value="1"/>
</dbReference>
<dbReference type="PANTHER" id="PTHR45527:SF1">
    <property type="entry name" value="FATTY ACID SYNTHASE"/>
    <property type="match status" value="1"/>
</dbReference>
<dbReference type="EMBL" id="NSJV01000559">
    <property type="protein sequence ID" value="PAU45505.1"/>
    <property type="molecule type" value="Genomic_DNA"/>
</dbReference>
<feature type="compositionally biased region" description="Basic and acidic residues" evidence="3">
    <location>
        <begin position="129"/>
        <end position="139"/>
    </location>
</feature>
<keyword evidence="1" id="KW-0596">Phosphopantetheine</keyword>
<dbReference type="InterPro" id="IPR042099">
    <property type="entry name" value="ANL_N_sf"/>
</dbReference>
<sequence length="599" mass="62294">MDRFRATAAAHPGRPALRGPSGPLGYAELDRLTDATARRLPRPPAGGSGRVALLCGHDTGAVLGVWSALKAGAAYVPLDPRLDDARLAAILSDAGAHAVLCDAGLADRAAALAPALPVLSLPAVGEDARTAPRSAREATDGPAAPGSSSPVADDMAYVLYTSGTTGAPKGVVQTHGNVLRHALTYATRLCLGPGDRVPLLARYSFDAGVMDLFGALLTGACLEVVDPTTHSPASLRTALADAGATVVHCTPTVFRHLTGPTRDGDVRGRGTGGTALEAVRVVVLGGEEATGADAASFRSVFPSPCVLVNGLGPTECTLALQHLVRPGDALRASLPVGLPVEGVDALLTDGSGRPTEVFGELVLRGTAVARGYWQDPGRTAAAFTADTDGTPLYRTGDLARRLPDGSLVFCGRRDQRVKIRGQWADPAEVEKLLRVHPTVGQAAVVTDRQPSHGPRMVAYVTSPTFLPPDEDELLGYLGRQLPDHAVPARVVVLDSLPVGLTGKLDRSRLPAPPEAGPGPEAPRTGTEEEVARIWCEVLGLQAVGLREHFVGTGGDSMHLMEMLARIEDELGADVMVGDFLASPTVESLARLVEDDLGTR</sequence>
<dbReference type="Pfam" id="PF13193">
    <property type="entry name" value="AMP-binding_C"/>
    <property type="match status" value="1"/>
</dbReference>
<dbReference type="GO" id="GO:0031177">
    <property type="term" value="F:phosphopantetheine binding"/>
    <property type="evidence" value="ECO:0007669"/>
    <property type="project" value="InterPro"/>
</dbReference>
<accession>A0A2A2D1V4</accession>
<dbReference type="PROSITE" id="PS50075">
    <property type="entry name" value="CARRIER"/>
    <property type="match status" value="1"/>
</dbReference>
<evidence type="ECO:0000256" key="3">
    <source>
        <dbReference type="SAM" id="MobiDB-lite"/>
    </source>
</evidence>
<reference evidence="5 6" key="1">
    <citation type="submission" date="2017-08" db="EMBL/GenBank/DDBJ databases">
        <title>Genome sequence of Streptomyces albireticuli NRRL B-1670.</title>
        <authorList>
            <person name="Graham D.E."/>
            <person name="Mahan K.M."/>
            <person name="Klingeman D.M."/>
            <person name="Hettich R.L."/>
            <person name="Parry R.J."/>
            <person name="Spain J.C."/>
        </authorList>
    </citation>
    <scope>NUCLEOTIDE SEQUENCE [LARGE SCALE GENOMIC DNA]</scope>
    <source>
        <strain evidence="5 6">NRRL B-1670</strain>
    </source>
</reference>
<evidence type="ECO:0000256" key="2">
    <source>
        <dbReference type="ARBA" id="ARBA00022553"/>
    </source>
</evidence>
<dbReference type="InterPro" id="IPR020806">
    <property type="entry name" value="PKS_PP-bd"/>
</dbReference>
<dbReference type="InterPro" id="IPR020459">
    <property type="entry name" value="AMP-binding"/>
</dbReference>
<dbReference type="Gene3D" id="3.40.50.12780">
    <property type="entry name" value="N-terminal domain of ligase-like"/>
    <property type="match status" value="1"/>
</dbReference>
<dbReference type="InterPro" id="IPR000873">
    <property type="entry name" value="AMP-dep_synth/lig_dom"/>
</dbReference>
<feature type="region of interest" description="Disordered" evidence="3">
    <location>
        <begin position="1"/>
        <end position="23"/>
    </location>
</feature>
<feature type="compositionally biased region" description="Pro residues" evidence="3">
    <location>
        <begin position="510"/>
        <end position="520"/>
    </location>
</feature>
<dbReference type="GO" id="GO:0044550">
    <property type="term" value="P:secondary metabolite biosynthetic process"/>
    <property type="evidence" value="ECO:0007669"/>
    <property type="project" value="TreeGrafter"/>
</dbReference>
<dbReference type="PROSITE" id="PS00455">
    <property type="entry name" value="AMP_BINDING"/>
    <property type="match status" value="1"/>
</dbReference>
<dbReference type="InterPro" id="IPR025110">
    <property type="entry name" value="AMP-bd_C"/>
</dbReference>
<organism evidence="5 6">
    <name type="scientific">Streptomyces albireticuli</name>
    <dbReference type="NCBI Taxonomy" id="1940"/>
    <lineage>
        <taxon>Bacteria</taxon>
        <taxon>Bacillati</taxon>
        <taxon>Actinomycetota</taxon>
        <taxon>Actinomycetes</taxon>
        <taxon>Kitasatosporales</taxon>
        <taxon>Streptomycetaceae</taxon>
        <taxon>Streptomyces</taxon>
    </lineage>
</organism>
<proteinExistence type="predicted"/>
<dbReference type="SUPFAM" id="SSF56801">
    <property type="entry name" value="Acetyl-CoA synthetase-like"/>
    <property type="match status" value="1"/>
</dbReference>
<keyword evidence="2" id="KW-0597">Phosphoprotein</keyword>
<dbReference type="GO" id="GO:0005737">
    <property type="term" value="C:cytoplasm"/>
    <property type="evidence" value="ECO:0007669"/>
    <property type="project" value="TreeGrafter"/>
</dbReference>
<feature type="domain" description="Carrier" evidence="4">
    <location>
        <begin position="521"/>
        <end position="596"/>
    </location>
</feature>
<dbReference type="Pfam" id="PF00550">
    <property type="entry name" value="PP-binding"/>
    <property type="match status" value="1"/>
</dbReference>
<protein>
    <submittedName>
        <fullName evidence="5">Thioester reductase</fullName>
    </submittedName>
</protein>
<dbReference type="PROSITE" id="PS00012">
    <property type="entry name" value="PHOSPHOPANTETHEINE"/>
    <property type="match status" value="1"/>
</dbReference>
<dbReference type="Proteomes" id="UP000218944">
    <property type="component" value="Unassembled WGS sequence"/>
</dbReference>
<name>A0A2A2D1V4_9ACTN</name>
<dbReference type="Gene3D" id="1.10.1200.10">
    <property type="entry name" value="ACP-like"/>
    <property type="match status" value="1"/>
</dbReference>
<keyword evidence="6" id="KW-1185">Reference proteome</keyword>
<dbReference type="InterPro" id="IPR006162">
    <property type="entry name" value="Ppantetheine_attach_site"/>
</dbReference>
<dbReference type="GO" id="GO:0017000">
    <property type="term" value="P:antibiotic biosynthetic process"/>
    <property type="evidence" value="ECO:0007669"/>
    <property type="project" value="UniProtKB-ARBA"/>
</dbReference>
<dbReference type="InterPro" id="IPR009081">
    <property type="entry name" value="PP-bd_ACP"/>
</dbReference>
<dbReference type="SUPFAM" id="SSF47336">
    <property type="entry name" value="ACP-like"/>
    <property type="match status" value="1"/>
</dbReference>
<dbReference type="AlphaFoldDB" id="A0A2A2D1V4"/>
<dbReference type="SMART" id="SM00823">
    <property type="entry name" value="PKS_PP"/>
    <property type="match status" value="1"/>
</dbReference>
<feature type="region of interest" description="Disordered" evidence="3">
    <location>
        <begin position="503"/>
        <end position="527"/>
    </location>
</feature>